<gene>
    <name evidence="1" type="ORF">UFOVP112_388</name>
</gene>
<protein>
    <submittedName>
        <fullName evidence="1">Uncharacterized protein</fullName>
    </submittedName>
</protein>
<dbReference type="EMBL" id="LR796233">
    <property type="protein sequence ID" value="CAB4129290.1"/>
    <property type="molecule type" value="Genomic_DNA"/>
</dbReference>
<organism evidence="1">
    <name type="scientific">uncultured Caudovirales phage</name>
    <dbReference type="NCBI Taxonomy" id="2100421"/>
    <lineage>
        <taxon>Viruses</taxon>
        <taxon>Duplodnaviria</taxon>
        <taxon>Heunggongvirae</taxon>
        <taxon>Uroviricota</taxon>
        <taxon>Caudoviricetes</taxon>
        <taxon>Peduoviridae</taxon>
        <taxon>Maltschvirus</taxon>
        <taxon>Maltschvirus maltsch</taxon>
    </lineage>
</organism>
<evidence type="ECO:0000313" key="1">
    <source>
        <dbReference type="EMBL" id="CAB4129290.1"/>
    </source>
</evidence>
<reference evidence="1" key="1">
    <citation type="submission" date="2020-04" db="EMBL/GenBank/DDBJ databases">
        <authorList>
            <person name="Chiriac C."/>
            <person name="Salcher M."/>
            <person name="Ghai R."/>
            <person name="Kavagutti S V."/>
        </authorList>
    </citation>
    <scope>NUCLEOTIDE SEQUENCE</scope>
</reference>
<proteinExistence type="predicted"/>
<sequence>MKRIRKQLTDTLDQVTVIDDNGEELTFLNGVIQMQTGGKFIAATSPIDKDLLLIIEDYAFWHVNQAEIEKWIADSNGAIIQKGMVVHFNTEEDRTMFLLRWG</sequence>
<name>A0A6J5L954_9CAUD</name>
<accession>A0A6J5L954</accession>